<reference evidence="1 2" key="1">
    <citation type="submission" date="2019-02" db="EMBL/GenBank/DDBJ databases">
        <title>Apibacter muscae sp. nov.: a novel member of the house fly microbiota.</title>
        <authorList>
            <person name="Park R."/>
        </authorList>
    </citation>
    <scope>NUCLEOTIDE SEQUENCE [LARGE SCALE GENOMIC DNA]</scope>
    <source>
        <strain evidence="1 2">AL1</strain>
    </source>
</reference>
<dbReference type="EMBL" id="SELH01000011">
    <property type="protein sequence ID" value="TWP30697.1"/>
    <property type="molecule type" value="Genomic_DNA"/>
</dbReference>
<comment type="caution">
    <text evidence="1">The sequence shown here is derived from an EMBL/GenBank/DDBJ whole genome shotgun (WGS) entry which is preliminary data.</text>
</comment>
<protein>
    <submittedName>
        <fullName evidence="1">Uncharacterized protein</fullName>
    </submittedName>
</protein>
<name>A0A563DKJ5_9FLAO</name>
<organism evidence="1 2">
    <name type="scientific">Apibacter muscae</name>
    <dbReference type="NCBI Taxonomy" id="2509004"/>
    <lineage>
        <taxon>Bacteria</taxon>
        <taxon>Pseudomonadati</taxon>
        <taxon>Bacteroidota</taxon>
        <taxon>Flavobacteriia</taxon>
        <taxon>Flavobacteriales</taxon>
        <taxon>Weeksellaceae</taxon>
        <taxon>Apibacter</taxon>
    </lineage>
</organism>
<proteinExistence type="predicted"/>
<sequence length="64" mass="7162">MSLSKTMIIDNHTNRLMASINSKLFLRNVKGELFCLVKKSNILVAKIAGSKKIIISIMIRSSKL</sequence>
<dbReference type="AlphaFoldDB" id="A0A563DKJ5"/>
<keyword evidence="2" id="KW-1185">Reference proteome</keyword>
<dbReference type="Proteomes" id="UP000319499">
    <property type="component" value="Unassembled WGS sequence"/>
</dbReference>
<evidence type="ECO:0000313" key="1">
    <source>
        <dbReference type="EMBL" id="TWP30697.1"/>
    </source>
</evidence>
<accession>A0A563DKJ5</accession>
<evidence type="ECO:0000313" key="2">
    <source>
        <dbReference type="Proteomes" id="UP000319499"/>
    </source>
</evidence>
<gene>
    <name evidence="1" type="ORF">ETU09_01460</name>
</gene>